<dbReference type="Gene3D" id="1.25.10.70">
    <property type="match status" value="1"/>
</dbReference>
<evidence type="ECO:0000259" key="1">
    <source>
        <dbReference type="Pfam" id="PF10487"/>
    </source>
</evidence>
<protein>
    <recommendedName>
        <fullName evidence="6">Nucleoporin</fullName>
    </recommendedName>
</protein>
<reference evidence="4 5" key="1">
    <citation type="submission" date="2023-08" db="EMBL/GenBank/DDBJ databases">
        <title>Black Yeasts Isolated from many extreme environments.</title>
        <authorList>
            <person name="Coleine C."/>
            <person name="Stajich J.E."/>
            <person name="Selbmann L."/>
        </authorList>
    </citation>
    <scope>NUCLEOTIDE SEQUENCE [LARGE SCALE GENOMIC DNA]</scope>
    <source>
        <strain evidence="4 5">CCFEE 5792</strain>
    </source>
</reference>
<dbReference type="GeneID" id="89978397"/>
<dbReference type="RefSeq" id="XP_064700730.1">
    <property type="nucleotide sequence ID" value="XM_064853776.1"/>
</dbReference>
<evidence type="ECO:0000313" key="4">
    <source>
        <dbReference type="EMBL" id="KAK5045091.1"/>
    </source>
</evidence>
<dbReference type="Pfam" id="PF10487">
    <property type="entry name" value="Nup188_N"/>
    <property type="match status" value="1"/>
</dbReference>
<dbReference type="GO" id="GO:0017056">
    <property type="term" value="F:structural constituent of nuclear pore"/>
    <property type="evidence" value="ECO:0007669"/>
    <property type="project" value="InterPro"/>
</dbReference>
<proteinExistence type="predicted"/>
<evidence type="ECO:0000313" key="5">
    <source>
        <dbReference type="Proteomes" id="UP001358417"/>
    </source>
</evidence>
<evidence type="ECO:0008006" key="6">
    <source>
        <dbReference type="Google" id="ProtNLM"/>
    </source>
</evidence>
<sequence>MAPGSLSPVYLPDLAKCFAGDILIPSWEDLLDALLSHDTRRSDFAVEILSSERPKRVLSKFPPVFSTPSANSKTAFDTSTATVPPTSSLYAIDEIKSDALWLSTQTGLEELEALRLVVLEWQHRPESKLEEGLSDAELASLRDAVGADYLERQTRSQSGTCQRDDADFDTQNARHGRLLMRFLRQQVTVFRIHRELVEMSLLPAKLRISSAHVQSLVTETAQNEQSAPNQWPADPYIKALQSQLTTLRDRPEWSLQEPENFSVQDVSQTTSLQILVEILKTFALRTRSSATGISSADLLDWLQFMRSEDFFAPFTSELEEQRLVIENIQLSAALLTVTLFNPASSISSLTTVASPNSLLRPTEPTGFFLDPQAASEIHELMINQARCRNVHAGPAVLSWAVILQHIRFLCSRAKNARDNHFASRVVDGVAVFDAATGRRGSSGSTTSQHQGPIEDVWESITNGHPADSTEQSDPADQLLSLVVADCQVFEYIVFLTKQIPAPTTVSSAYELQTLQELVAVSFTSLGYTPESVSAQLALMSTLQVQPSGSILFDPSLEMLENSDLLEGFYDTAASRFPYETLPFLKFSRALARTNVFEEGTHYVEYRMKALTTFTQAADDNVDFTTIREDENANLVMLRSAISEVNLSKAQTLMLEYTTPGQEVNSIIPPQTEGQVISESFPRVIRWDHKFSGFAYLGKLLELYYLRIASTSLSGSESTEEVVSEVVSLAATLLHNILGNAAPRSIVTAQEHCVRVLDEFSAHLNTGNDFSAYVFEILEQELQSFRRRSTLTFDTKVLISCLDFAIVFTKIRPNQVWSTINRCSLFGRHTASGLMLPLISAVEIPQGNFDFLEKCTQLYRTLVKSAITRRPPDTSSGRRSGTEPSVIPSVIQRIQGPCILASTEIMFAIFQQIQEWSFTSREQFARVNKTIADSFSDILCFTFNFGDSIKSNVGVNSVFIEAATFLTTAFRPASMDDVQAKPIVRYLVAAGCGHERMTRQGAGEGNNVKSMLSLTILLIRFGLLQDLPLSSTDMHVFNVLPAIARILQFYPSCRSTCLTLIQSTITYVERYQPTSLLRQFGTTSCLGFVHLIKHIDQQSHSIKVRDEIWRLLSLLVKGTQQWVANLLLTGALPQDPRKQKGQDQSLKSLRGKTFLQTAIEELGDIVAMPPVVAISMLQFVSQAQSSWPWVTNDLKSSNDFFNKLVNYVTKSTSQNHDEVQLSLQNAIAIQVTELSTTHLHYSKVNQDQSAVKTFTPLLEWLAQNAITVSGYKASLHSNLRKNFSAKYSGLVVSTIRRTGLIERRYGLNFFYDVDFGDQLFVHDSHWNGGPSRASDQSFSAEFRRANANLSLVDSELALLQSLHHFCVEHCMLFAREREDQTLLARIVSQSLHANAESFSPEPIFESILQTRAELCLALLRQLLVAEAKGSSLSNLLEPAWIAMRAQNKSYGEAIVNRDLVYWRSMLSILIMIVNYHDKRVPKPTVLPGTNTSLIVLDPANVIFLEIATALVAEGFKTVVAALQEQQLNGSGTENEEEDLVGIRDVLLLLTLFQAILRLPLLAQFSNELSERLSSSGVISSSLLLYSWSHLLVKPDGGEQPNYADLSIQFLVSLSSLPLVAEELAVEGALNRLSTSKTTESLQRIRGGVSHVDQRPNCAPLYRIWAGGLLPLCLNLLHAVGGVIAAEISGFLNQFPNQLVRASSSFMIGPTTRKEGTDIVTFLKASESSTLALISHILASYREAGASAAVEPTAISALVGYDEHRKAIIEDLSNNLALKPAERQGLTVATNERELEWQKSTKGDMLDAKIVKENRIALAALRREEDFDEK</sequence>
<gene>
    <name evidence="4" type="ORF">LTR84_010239</name>
</gene>
<dbReference type="Pfam" id="PF21093">
    <property type="entry name" value="Nup188_N-subdom_III"/>
    <property type="match status" value="1"/>
</dbReference>
<organism evidence="4 5">
    <name type="scientific">Exophiala bonariae</name>
    <dbReference type="NCBI Taxonomy" id="1690606"/>
    <lineage>
        <taxon>Eukaryota</taxon>
        <taxon>Fungi</taxon>
        <taxon>Dikarya</taxon>
        <taxon>Ascomycota</taxon>
        <taxon>Pezizomycotina</taxon>
        <taxon>Eurotiomycetes</taxon>
        <taxon>Chaetothyriomycetidae</taxon>
        <taxon>Chaetothyriales</taxon>
        <taxon>Herpotrichiellaceae</taxon>
        <taxon>Exophiala</taxon>
    </lineage>
</organism>
<accession>A0AAV9MUE8</accession>
<dbReference type="Pfam" id="PF18378">
    <property type="entry name" value="Nup188_C"/>
    <property type="match status" value="1"/>
</dbReference>
<feature type="domain" description="Nuclear pore protein Nup188 C-terminal" evidence="2">
    <location>
        <begin position="1434"/>
        <end position="1810"/>
    </location>
</feature>
<keyword evidence="5" id="KW-1185">Reference proteome</keyword>
<feature type="domain" description="Nucleoporin Nup188 N-terminal" evidence="1">
    <location>
        <begin position="71"/>
        <end position="410"/>
    </location>
</feature>
<evidence type="ECO:0000259" key="2">
    <source>
        <dbReference type="Pfam" id="PF18378"/>
    </source>
</evidence>
<evidence type="ECO:0000259" key="3">
    <source>
        <dbReference type="Pfam" id="PF21093"/>
    </source>
</evidence>
<dbReference type="InterPro" id="IPR041634">
    <property type="entry name" value="Nup188_C"/>
</dbReference>
<name>A0AAV9MUE8_9EURO</name>
<comment type="caution">
    <text evidence="4">The sequence shown here is derived from an EMBL/GenBank/DDBJ whole genome shotgun (WGS) entry which is preliminary data.</text>
</comment>
<dbReference type="Proteomes" id="UP001358417">
    <property type="component" value="Unassembled WGS sequence"/>
</dbReference>
<feature type="domain" description="Nucleoporin Nup188 N-terminal subdomain III" evidence="3">
    <location>
        <begin position="683"/>
        <end position="1129"/>
    </location>
</feature>
<dbReference type="InterPro" id="IPR018864">
    <property type="entry name" value="Nucleoporin_Nup188_N"/>
</dbReference>
<dbReference type="InterPro" id="IPR048883">
    <property type="entry name" value="Nup188_N-subdom_III"/>
</dbReference>
<dbReference type="EMBL" id="JAVRRD010000040">
    <property type="protein sequence ID" value="KAK5045091.1"/>
    <property type="molecule type" value="Genomic_DNA"/>
</dbReference>